<dbReference type="Gene3D" id="1.10.10.60">
    <property type="entry name" value="Homeodomain-like"/>
    <property type="match status" value="2"/>
</dbReference>
<dbReference type="AlphaFoldDB" id="A0A3P3VZU5"/>
<organism evidence="6 7">
    <name type="scientific">Gulosibacter macacae</name>
    <dbReference type="NCBI Taxonomy" id="2488791"/>
    <lineage>
        <taxon>Bacteria</taxon>
        <taxon>Bacillati</taxon>
        <taxon>Actinomycetota</taxon>
        <taxon>Actinomycetes</taxon>
        <taxon>Micrococcales</taxon>
        <taxon>Microbacteriaceae</taxon>
        <taxon>Gulosibacter</taxon>
    </lineage>
</organism>
<dbReference type="RefSeq" id="WP_124973007.1">
    <property type="nucleotide sequence ID" value="NZ_RQVS01000011.1"/>
</dbReference>
<keyword evidence="4" id="KW-0804">Transcription</keyword>
<reference evidence="6 7" key="1">
    <citation type="submission" date="2018-11" db="EMBL/GenBank/DDBJ databases">
        <title>YIM 102482-1 draft genome.</title>
        <authorList>
            <person name="Li G."/>
            <person name="Jiang Y."/>
        </authorList>
    </citation>
    <scope>NUCLEOTIDE SEQUENCE [LARGE SCALE GENOMIC DNA]</scope>
    <source>
        <strain evidence="6 7">YIM 102482-1</strain>
    </source>
</reference>
<name>A0A3P3VZU5_9MICO</name>
<comment type="caution">
    <text evidence="6">The sequence shown here is derived from an EMBL/GenBank/DDBJ whole genome shotgun (WGS) entry which is preliminary data.</text>
</comment>
<gene>
    <name evidence="6" type="ORF">EG850_09865</name>
</gene>
<dbReference type="GO" id="GO:0003700">
    <property type="term" value="F:DNA-binding transcription factor activity"/>
    <property type="evidence" value="ECO:0007669"/>
    <property type="project" value="InterPro"/>
</dbReference>
<evidence type="ECO:0000256" key="3">
    <source>
        <dbReference type="ARBA" id="ARBA00023159"/>
    </source>
</evidence>
<dbReference type="PANTHER" id="PTHR46796">
    <property type="entry name" value="HTH-TYPE TRANSCRIPTIONAL ACTIVATOR RHAS-RELATED"/>
    <property type="match status" value="1"/>
</dbReference>
<dbReference type="EMBL" id="RQVS01000011">
    <property type="protein sequence ID" value="RRJ86203.1"/>
    <property type="molecule type" value="Genomic_DNA"/>
</dbReference>
<evidence type="ECO:0000313" key="7">
    <source>
        <dbReference type="Proteomes" id="UP000274391"/>
    </source>
</evidence>
<feature type="domain" description="HTH araC/xylS-type" evidence="5">
    <location>
        <begin position="164"/>
        <end position="262"/>
    </location>
</feature>
<dbReference type="InterPro" id="IPR018060">
    <property type="entry name" value="HTH_AraC"/>
</dbReference>
<evidence type="ECO:0000256" key="1">
    <source>
        <dbReference type="ARBA" id="ARBA00023015"/>
    </source>
</evidence>
<sequence>MTEFARSTALPYFEARRSCQTNTCYRPHTHDAFSVGVVDEGVSVFAGVLTGKIELMPGDVIVIPAEHVHQCNPVGGEWLYRMLHIEQSWAEQAADAQSPIDPFAAIAVYRGARIRSLIDRWLDELFEDAPASLLEATRDEVIHALSHTVPELRVTVDRNEHLLDELAPVFARLRSDEVNPSLDDLGALVGMDRYRLVREVKRATGLPPLAWRQNARIAESRRMLREGMPIADAAIALGFTDQSHFHRVFRAHVAAAPGGYRA</sequence>
<evidence type="ECO:0000256" key="2">
    <source>
        <dbReference type="ARBA" id="ARBA00023125"/>
    </source>
</evidence>
<dbReference type="PROSITE" id="PS01124">
    <property type="entry name" value="HTH_ARAC_FAMILY_2"/>
    <property type="match status" value="1"/>
</dbReference>
<dbReference type="InterPro" id="IPR037923">
    <property type="entry name" value="HTH-like"/>
</dbReference>
<dbReference type="Pfam" id="PF02311">
    <property type="entry name" value="AraC_binding"/>
    <property type="match status" value="1"/>
</dbReference>
<dbReference type="OrthoDB" id="2559672at2"/>
<evidence type="ECO:0000256" key="4">
    <source>
        <dbReference type="ARBA" id="ARBA00023163"/>
    </source>
</evidence>
<dbReference type="InterPro" id="IPR009057">
    <property type="entry name" value="Homeodomain-like_sf"/>
</dbReference>
<dbReference type="SUPFAM" id="SSF51215">
    <property type="entry name" value="Regulatory protein AraC"/>
    <property type="match status" value="1"/>
</dbReference>
<evidence type="ECO:0000313" key="6">
    <source>
        <dbReference type="EMBL" id="RRJ86203.1"/>
    </source>
</evidence>
<evidence type="ECO:0000259" key="5">
    <source>
        <dbReference type="PROSITE" id="PS01124"/>
    </source>
</evidence>
<dbReference type="Pfam" id="PF12833">
    <property type="entry name" value="HTH_18"/>
    <property type="match status" value="1"/>
</dbReference>
<proteinExistence type="predicted"/>
<dbReference type="Proteomes" id="UP000274391">
    <property type="component" value="Unassembled WGS sequence"/>
</dbReference>
<dbReference type="InterPro" id="IPR003313">
    <property type="entry name" value="AraC-bd"/>
</dbReference>
<dbReference type="SMART" id="SM00342">
    <property type="entry name" value="HTH_ARAC"/>
    <property type="match status" value="1"/>
</dbReference>
<protein>
    <submittedName>
        <fullName evidence="6">AraC family transcriptional regulator</fullName>
    </submittedName>
</protein>
<keyword evidence="2" id="KW-0238">DNA-binding</keyword>
<dbReference type="GO" id="GO:0043565">
    <property type="term" value="F:sequence-specific DNA binding"/>
    <property type="evidence" value="ECO:0007669"/>
    <property type="project" value="InterPro"/>
</dbReference>
<dbReference type="InterPro" id="IPR050204">
    <property type="entry name" value="AraC_XylS_family_regulators"/>
</dbReference>
<keyword evidence="7" id="KW-1185">Reference proteome</keyword>
<keyword evidence="1" id="KW-0805">Transcription regulation</keyword>
<keyword evidence="3" id="KW-0010">Activator</keyword>
<accession>A0A3P3VZU5</accession>
<dbReference type="SUPFAM" id="SSF46689">
    <property type="entry name" value="Homeodomain-like"/>
    <property type="match status" value="1"/>
</dbReference>
<dbReference type="PROSITE" id="PS00041">
    <property type="entry name" value="HTH_ARAC_FAMILY_1"/>
    <property type="match status" value="1"/>
</dbReference>
<dbReference type="InterPro" id="IPR018062">
    <property type="entry name" value="HTH_AraC-typ_CS"/>
</dbReference>